<dbReference type="Proteomes" id="UP000478052">
    <property type="component" value="Unassembled WGS sequence"/>
</dbReference>
<dbReference type="Gene3D" id="2.60.40.10">
    <property type="entry name" value="Immunoglobulins"/>
    <property type="match status" value="1"/>
</dbReference>
<evidence type="ECO:0000313" key="3">
    <source>
        <dbReference type="Proteomes" id="UP000478052"/>
    </source>
</evidence>
<dbReference type="InterPro" id="IPR013783">
    <property type="entry name" value="Ig-like_fold"/>
</dbReference>
<keyword evidence="3" id="KW-1185">Reference proteome</keyword>
<accession>A0A6G0ZK41</accession>
<evidence type="ECO:0000313" key="2">
    <source>
        <dbReference type="EMBL" id="KAF0771374.1"/>
    </source>
</evidence>
<sequence length="174" mass="19593">MADGCDSGTWDSRRRRGGRNKKKKKNEKRVIDIVLRTSIRPGDDDVMATAAKLVSGSIDHKIPDETISPLIEATSIRGPYFDKIASKNVTALVGHTAYLNCRVRNLGNRTMNRVVPVPKQLFSVMTILNAEHIQIKVFIVFCIEEHVHPEFPKTKPWPSCLPENLIEGLYAHHP</sequence>
<dbReference type="AlphaFoldDB" id="A0A6G0ZK41"/>
<dbReference type="EMBL" id="VUJU01000306">
    <property type="protein sequence ID" value="KAF0771374.1"/>
    <property type="molecule type" value="Genomic_DNA"/>
</dbReference>
<protein>
    <submittedName>
        <fullName evidence="2">Zwei Ig domain protein zig-8-like</fullName>
    </submittedName>
</protein>
<dbReference type="OrthoDB" id="6365338at2759"/>
<comment type="caution">
    <text evidence="2">The sequence shown here is derived from an EMBL/GenBank/DDBJ whole genome shotgun (WGS) entry which is preliminary data.</text>
</comment>
<proteinExistence type="predicted"/>
<feature type="compositionally biased region" description="Basic residues" evidence="1">
    <location>
        <begin position="13"/>
        <end position="27"/>
    </location>
</feature>
<gene>
    <name evidence="2" type="ORF">FWK35_00002533</name>
</gene>
<feature type="region of interest" description="Disordered" evidence="1">
    <location>
        <begin position="1"/>
        <end position="27"/>
    </location>
</feature>
<name>A0A6G0ZK41_APHCR</name>
<evidence type="ECO:0000256" key="1">
    <source>
        <dbReference type="SAM" id="MobiDB-lite"/>
    </source>
</evidence>
<organism evidence="2 3">
    <name type="scientific">Aphis craccivora</name>
    <name type="common">Cowpea aphid</name>
    <dbReference type="NCBI Taxonomy" id="307492"/>
    <lineage>
        <taxon>Eukaryota</taxon>
        <taxon>Metazoa</taxon>
        <taxon>Ecdysozoa</taxon>
        <taxon>Arthropoda</taxon>
        <taxon>Hexapoda</taxon>
        <taxon>Insecta</taxon>
        <taxon>Pterygota</taxon>
        <taxon>Neoptera</taxon>
        <taxon>Paraneoptera</taxon>
        <taxon>Hemiptera</taxon>
        <taxon>Sternorrhyncha</taxon>
        <taxon>Aphidomorpha</taxon>
        <taxon>Aphidoidea</taxon>
        <taxon>Aphididae</taxon>
        <taxon>Aphidini</taxon>
        <taxon>Aphis</taxon>
        <taxon>Aphis</taxon>
    </lineage>
</organism>
<reference evidence="2 3" key="1">
    <citation type="submission" date="2019-08" db="EMBL/GenBank/DDBJ databases">
        <title>Whole genome of Aphis craccivora.</title>
        <authorList>
            <person name="Voronova N.V."/>
            <person name="Shulinski R.S."/>
            <person name="Bandarenka Y.V."/>
            <person name="Zhorov D.G."/>
            <person name="Warner D."/>
        </authorList>
    </citation>
    <scope>NUCLEOTIDE SEQUENCE [LARGE SCALE GENOMIC DNA]</scope>
    <source>
        <strain evidence="2">180601</strain>
        <tissue evidence="2">Whole Body</tissue>
    </source>
</reference>